<dbReference type="OrthoDB" id="2940102at2759"/>
<reference evidence="2" key="2">
    <citation type="submission" date="2015-01" db="EMBL/GenBank/DDBJ databases">
        <title>Evolutionary Origins and Diversification of the Mycorrhizal Mutualists.</title>
        <authorList>
            <consortium name="DOE Joint Genome Institute"/>
            <consortium name="Mycorrhizal Genomics Consortium"/>
            <person name="Kohler A."/>
            <person name="Kuo A."/>
            <person name="Nagy L.G."/>
            <person name="Floudas D."/>
            <person name="Copeland A."/>
            <person name="Barry K.W."/>
            <person name="Cichocki N."/>
            <person name="Veneault-Fourrey C."/>
            <person name="LaButti K."/>
            <person name="Lindquist E.A."/>
            <person name="Lipzen A."/>
            <person name="Lundell T."/>
            <person name="Morin E."/>
            <person name="Murat C."/>
            <person name="Riley R."/>
            <person name="Ohm R."/>
            <person name="Sun H."/>
            <person name="Tunlid A."/>
            <person name="Henrissat B."/>
            <person name="Grigoriev I.V."/>
            <person name="Hibbett D.S."/>
            <person name="Martin F."/>
        </authorList>
    </citation>
    <scope>NUCLEOTIDE SEQUENCE [LARGE SCALE GENOMIC DNA]</scope>
    <source>
        <strain evidence="2">LaAM-08-1</strain>
    </source>
</reference>
<gene>
    <name evidence="1" type="ORF">K443DRAFT_108720</name>
</gene>
<name>A0A0C9XCL7_9AGAR</name>
<protein>
    <submittedName>
        <fullName evidence="1">Uncharacterized protein</fullName>
    </submittedName>
</protein>
<dbReference type="EMBL" id="KN838754">
    <property type="protein sequence ID" value="KIJ95471.1"/>
    <property type="molecule type" value="Genomic_DNA"/>
</dbReference>
<dbReference type="AlphaFoldDB" id="A0A0C9XCL7"/>
<dbReference type="STRING" id="1095629.A0A0C9XCL7"/>
<evidence type="ECO:0000313" key="1">
    <source>
        <dbReference type="EMBL" id="KIJ95471.1"/>
    </source>
</evidence>
<accession>A0A0C9XCL7</accession>
<organism evidence="1 2">
    <name type="scientific">Laccaria amethystina LaAM-08-1</name>
    <dbReference type="NCBI Taxonomy" id="1095629"/>
    <lineage>
        <taxon>Eukaryota</taxon>
        <taxon>Fungi</taxon>
        <taxon>Dikarya</taxon>
        <taxon>Basidiomycota</taxon>
        <taxon>Agaricomycotina</taxon>
        <taxon>Agaricomycetes</taxon>
        <taxon>Agaricomycetidae</taxon>
        <taxon>Agaricales</taxon>
        <taxon>Agaricineae</taxon>
        <taxon>Hydnangiaceae</taxon>
        <taxon>Laccaria</taxon>
    </lineage>
</organism>
<keyword evidence="2" id="KW-1185">Reference proteome</keyword>
<reference evidence="1 2" key="1">
    <citation type="submission" date="2014-04" db="EMBL/GenBank/DDBJ databases">
        <authorList>
            <consortium name="DOE Joint Genome Institute"/>
            <person name="Kuo A."/>
            <person name="Kohler A."/>
            <person name="Nagy L.G."/>
            <person name="Floudas D."/>
            <person name="Copeland A."/>
            <person name="Barry K.W."/>
            <person name="Cichocki N."/>
            <person name="Veneault-Fourrey C."/>
            <person name="LaButti K."/>
            <person name="Lindquist E.A."/>
            <person name="Lipzen A."/>
            <person name="Lundell T."/>
            <person name="Morin E."/>
            <person name="Murat C."/>
            <person name="Sun H."/>
            <person name="Tunlid A."/>
            <person name="Henrissat B."/>
            <person name="Grigoriev I.V."/>
            <person name="Hibbett D.S."/>
            <person name="Martin F."/>
            <person name="Nordberg H.P."/>
            <person name="Cantor M.N."/>
            <person name="Hua S.X."/>
        </authorList>
    </citation>
    <scope>NUCLEOTIDE SEQUENCE [LARGE SCALE GENOMIC DNA]</scope>
    <source>
        <strain evidence="1 2">LaAM-08-1</strain>
    </source>
</reference>
<dbReference type="Proteomes" id="UP000054477">
    <property type="component" value="Unassembled WGS sequence"/>
</dbReference>
<feature type="non-terminal residue" evidence="1">
    <location>
        <position position="1"/>
    </location>
</feature>
<dbReference type="HOGENOM" id="CLU_1269554_0_0_1"/>
<proteinExistence type="predicted"/>
<evidence type="ECO:0000313" key="2">
    <source>
        <dbReference type="Proteomes" id="UP000054477"/>
    </source>
</evidence>
<sequence length="218" mass="24315">VGDIVFVLSRLQIPVVLKPVHLTDPNSIPGLITEVEVSCACALQKDIDESDKTVLLKKHISTFGPLKLSDVLKYRHYRDVVVPAHRKALTRLLTSCYALAYNSLRWDPVERRSVPRELRLCCFCHSETEDECHAMLYCVGSAALTERRGLFFSDVHQVVPGVRAAVLSLPPPDSLRFLVGEQRVVGILAKYAFDVLGIFDTVQLYLHPTLLRPGGLSP</sequence>